<feature type="region of interest" description="Disordered" evidence="1">
    <location>
        <begin position="73"/>
        <end position="108"/>
    </location>
</feature>
<dbReference type="OrthoDB" id="10071001at2759"/>
<dbReference type="Proteomes" id="UP000683360">
    <property type="component" value="Unassembled WGS sequence"/>
</dbReference>
<gene>
    <name evidence="2" type="ORF">MEDL_27557</name>
</gene>
<evidence type="ECO:0000313" key="2">
    <source>
        <dbReference type="EMBL" id="CAG2213672.1"/>
    </source>
</evidence>
<proteinExistence type="predicted"/>
<evidence type="ECO:0000313" key="3">
    <source>
        <dbReference type="Proteomes" id="UP000683360"/>
    </source>
</evidence>
<comment type="caution">
    <text evidence="2">The sequence shown here is derived from an EMBL/GenBank/DDBJ whole genome shotgun (WGS) entry which is preliminary data.</text>
</comment>
<reference evidence="2" key="1">
    <citation type="submission" date="2021-03" db="EMBL/GenBank/DDBJ databases">
        <authorList>
            <person name="Bekaert M."/>
        </authorList>
    </citation>
    <scope>NUCLEOTIDE SEQUENCE</scope>
</reference>
<protein>
    <submittedName>
        <fullName evidence="2">SF3B2</fullName>
    </submittedName>
</protein>
<feature type="compositionally biased region" description="Acidic residues" evidence="1">
    <location>
        <begin position="98"/>
        <end position="108"/>
    </location>
</feature>
<evidence type="ECO:0000256" key="1">
    <source>
        <dbReference type="SAM" id="MobiDB-lite"/>
    </source>
</evidence>
<dbReference type="AlphaFoldDB" id="A0A8S3S5Q1"/>
<feature type="compositionally biased region" description="Basic residues" evidence="1">
    <location>
        <begin position="73"/>
        <end position="85"/>
    </location>
</feature>
<accession>A0A8S3S5Q1</accession>
<sequence>MQQQLPPKPKETTTEETVNVEYVQEQLELDPSDPNYYTFAKIFEAFKFLAQHSFVQENFITKNIAVKYRKLKSQKKSFRRKRKKQKETEEVKPRGMFEEEDDEDDERMETDEMTHLELPLTAISTPQKDEHFPFPNSVIGRSFCELKNLQSKPSKCPIITNDFKKDDLELDIL</sequence>
<organism evidence="2 3">
    <name type="scientific">Mytilus edulis</name>
    <name type="common">Blue mussel</name>
    <dbReference type="NCBI Taxonomy" id="6550"/>
    <lineage>
        <taxon>Eukaryota</taxon>
        <taxon>Metazoa</taxon>
        <taxon>Spiralia</taxon>
        <taxon>Lophotrochozoa</taxon>
        <taxon>Mollusca</taxon>
        <taxon>Bivalvia</taxon>
        <taxon>Autobranchia</taxon>
        <taxon>Pteriomorphia</taxon>
        <taxon>Mytilida</taxon>
        <taxon>Mytiloidea</taxon>
        <taxon>Mytilidae</taxon>
        <taxon>Mytilinae</taxon>
        <taxon>Mytilus</taxon>
    </lineage>
</organism>
<name>A0A8S3S5Q1_MYTED</name>
<keyword evidence="3" id="KW-1185">Reference proteome</keyword>
<feature type="compositionally biased region" description="Basic and acidic residues" evidence="1">
    <location>
        <begin position="86"/>
        <end position="97"/>
    </location>
</feature>
<dbReference type="EMBL" id="CAJPWZ010001378">
    <property type="protein sequence ID" value="CAG2213672.1"/>
    <property type="molecule type" value="Genomic_DNA"/>
</dbReference>